<proteinExistence type="predicted"/>
<dbReference type="SUPFAM" id="SSF46785">
    <property type="entry name" value="Winged helix' DNA-binding domain"/>
    <property type="match status" value="1"/>
</dbReference>
<dbReference type="OrthoDB" id="5685843at2"/>
<keyword evidence="1" id="KW-0805">Transcription regulation</keyword>
<dbReference type="SMART" id="SM00420">
    <property type="entry name" value="HTH_DEOR"/>
    <property type="match status" value="1"/>
</dbReference>
<feature type="region of interest" description="Disordered" evidence="4">
    <location>
        <begin position="61"/>
        <end position="85"/>
    </location>
</feature>
<evidence type="ECO:0000256" key="4">
    <source>
        <dbReference type="SAM" id="MobiDB-lite"/>
    </source>
</evidence>
<dbReference type="EMBL" id="FNDD01000049">
    <property type="protein sequence ID" value="SDI04468.1"/>
    <property type="molecule type" value="Genomic_DNA"/>
</dbReference>
<dbReference type="InterPro" id="IPR001034">
    <property type="entry name" value="DeoR_HTH"/>
</dbReference>
<name>A0A1G8HCQ7_9VIBR</name>
<dbReference type="PRINTS" id="PR00037">
    <property type="entry name" value="HTHLACR"/>
</dbReference>
<dbReference type="STRING" id="861298.SAMN04488136_1498"/>
<sequence length="270" mass="29657">MWTHERHNEIVSRISENGKVTTNALVDGLSVSRETIRRDLLELEQKGVIQRVHGGAVLATNRKPKAEGPNPTITKPNDPPSENSFQQRLNEKLSEKRAIAQIACTLIDDGSAIFIDAGTTTLAFAHALTGSAKGLKVITNSIEIAGILSSQPDYEVLLLGGIPNTEVNATYGELTLSDIERFHVDYSIISPVGAHSVYGFSSYHLREAEVARAMMRHSTKRIILAHAEKLGVQSRVKICSPESIDHLVINDTDSPDLDFPRCQIHKAFMN</sequence>
<dbReference type="Gene3D" id="1.10.10.10">
    <property type="entry name" value="Winged helix-like DNA-binding domain superfamily/Winged helix DNA-binding domain"/>
    <property type="match status" value="1"/>
</dbReference>
<dbReference type="SUPFAM" id="SSF100950">
    <property type="entry name" value="NagB/RpiA/CoA transferase-like"/>
    <property type="match status" value="1"/>
</dbReference>
<dbReference type="Gene3D" id="3.40.50.1360">
    <property type="match status" value="1"/>
</dbReference>
<evidence type="ECO:0000259" key="5">
    <source>
        <dbReference type="PROSITE" id="PS51000"/>
    </source>
</evidence>
<dbReference type="PROSITE" id="PS51000">
    <property type="entry name" value="HTH_DEOR_2"/>
    <property type="match status" value="1"/>
</dbReference>
<dbReference type="Pfam" id="PF08220">
    <property type="entry name" value="HTH_DeoR"/>
    <property type="match status" value="1"/>
</dbReference>
<dbReference type="InterPro" id="IPR050313">
    <property type="entry name" value="Carb_Metab_HTH_regulators"/>
</dbReference>
<dbReference type="GO" id="GO:0003700">
    <property type="term" value="F:DNA-binding transcription factor activity"/>
    <property type="evidence" value="ECO:0007669"/>
    <property type="project" value="InterPro"/>
</dbReference>
<dbReference type="Pfam" id="PF00455">
    <property type="entry name" value="DeoRC"/>
    <property type="match status" value="1"/>
</dbReference>
<keyword evidence="7" id="KW-1185">Reference proteome</keyword>
<dbReference type="InterPro" id="IPR036388">
    <property type="entry name" value="WH-like_DNA-bd_sf"/>
</dbReference>
<dbReference type="InterPro" id="IPR037171">
    <property type="entry name" value="NagB/RpiA_transferase-like"/>
</dbReference>
<dbReference type="PANTHER" id="PTHR30363">
    <property type="entry name" value="HTH-TYPE TRANSCRIPTIONAL REGULATOR SRLR-RELATED"/>
    <property type="match status" value="1"/>
</dbReference>
<dbReference type="AlphaFoldDB" id="A0A1G8HCQ7"/>
<reference evidence="6 7" key="1">
    <citation type="submission" date="2016-10" db="EMBL/GenBank/DDBJ databases">
        <authorList>
            <person name="de Groot N.N."/>
        </authorList>
    </citation>
    <scope>NUCLEOTIDE SEQUENCE [LARGE SCALE GENOMIC DNA]</scope>
    <source>
        <strain evidence="6 7">CGMCC 1.10228</strain>
    </source>
</reference>
<evidence type="ECO:0000256" key="1">
    <source>
        <dbReference type="ARBA" id="ARBA00023015"/>
    </source>
</evidence>
<accession>A0A1G8HCQ7</accession>
<dbReference type="PANTHER" id="PTHR30363:SF44">
    <property type="entry name" value="AGA OPERON TRANSCRIPTIONAL REPRESSOR-RELATED"/>
    <property type="match status" value="1"/>
</dbReference>
<dbReference type="InterPro" id="IPR018356">
    <property type="entry name" value="Tscrpt_reg_HTH_DeoR_CS"/>
</dbReference>
<dbReference type="PROSITE" id="PS00894">
    <property type="entry name" value="HTH_DEOR_1"/>
    <property type="match status" value="1"/>
</dbReference>
<organism evidence="6 7">
    <name type="scientific">Vibrio xiamenensis</name>
    <dbReference type="NCBI Taxonomy" id="861298"/>
    <lineage>
        <taxon>Bacteria</taxon>
        <taxon>Pseudomonadati</taxon>
        <taxon>Pseudomonadota</taxon>
        <taxon>Gammaproteobacteria</taxon>
        <taxon>Vibrionales</taxon>
        <taxon>Vibrionaceae</taxon>
        <taxon>Vibrio</taxon>
    </lineage>
</organism>
<dbReference type="InterPro" id="IPR014036">
    <property type="entry name" value="DeoR-like_C"/>
</dbReference>
<gene>
    <name evidence="6" type="ORF">SAMN04488136_1498</name>
</gene>
<keyword evidence="2" id="KW-0238">DNA-binding</keyword>
<evidence type="ECO:0000313" key="6">
    <source>
        <dbReference type="EMBL" id="SDI04468.1"/>
    </source>
</evidence>
<feature type="compositionally biased region" description="Polar residues" evidence="4">
    <location>
        <begin position="71"/>
        <end position="85"/>
    </location>
</feature>
<feature type="domain" description="HTH deoR-type" evidence="5">
    <location>
        <begin position="3"/>
        <end position="58"/>
    </location>
</feature>
<dbReference type="InterPro" id="IPR036390">
    <property type="entry name" value="WH_DNA-bd_sf"/>
</dbReference>
<dbReference type="Proteomes" id="UP000198854">
    <property type="component" value="Unassembled WGS sequence"/>
</dbReference>
<evidence type="ECO:0000256" key="2">
    <source>
        <dbReference type="ARBA" id="ARBA00023125"/>
    </source>
</evidence>
<dbReference type="RefSeq" id="WP_093279396.1">
    <property type="nucleotide sequence ID" value="NZ_FNDD01000049.1"/>
</dbReference>
<dbReference type="GO" id="GO:0003677">
    <property type="term" value="F:DNA binding"/>
    <property type="evidence" value="ECO:0007669"/>
    <property type="project" value="UniProtKB-KW"/>
</dbReference>
<dbReference type="SMART" id="SM01134">
    <property type="entry name" value="DeoRC"/>
    <property type="match status" value="1"/>
</dbReference>
<evidence type="ECO:0000313" key="7">
    <source>
        <dbReference type="Proteomes" id="UP000198854"/>
    </source>
</evidence>
<keyword evidence="3" id="KW-0804">Transcription</keyword>
<protein>
    <submittedName>
        <fullName evidence="6">Transcriptional regulator, DeoR family</fullName>
    </submittedName>
</protein>
<evidence type="ECO:0000256" key="3">
    <source>
        <dbReference type="ARBA" id="ARBA00023163"/>
    </source>
</evidence>